<organism evidence="1 2">
    <name type="scientific">Megasphaera massiliensis</name>
    <dbReference type="NCBI Taxonomy" id="1232428"/>
    <lineage>
        <taxon>Bacteria</taxon>
        <taxon>Bacillati</taxon>
        <taxon>Bacillota</taxon>
        <taxon>Negativicutes</taxon>
        <taxon>Veillonellales</taxon>
        <taxon>Veillonellaceae</taxon>
        <taxon>Megasphaera</taxon>
    </lineage>
</organism>
<sequence>MKNITAFYLHSCPYCKGAKEALAELIEENPEYRKVTVDWYEETENPEAVKGHSYYYVPSMFIGTEKLYEAQPGQSYDEIKAHVKAALDAALTA</sequence>
<accession>A0ABT1SPI3</accession>
<keyword evidence="2" id="KW-1185">Reference proteome</keyword>
<dbReference type="InterPro" id="IPR036249">
    <property type="entry name" value="Thioredoxin-like_sf"/>
</dbReference>
<proteinExistence type="predicted"/>
<protein>
    <submittedName>
        <fullName evidence="1">Glutaredoxin</fullName>
    </submittedName>
</protein>
<dbReference type="Proteomes" id="UP001206692">
    <property type="component" value="Unassembled WGS sequence"/>
</dbReference>
<name>A0ABT1SPI3_9FIRM</name>
<evidence type="ECO:0000313" key="1">
    <source>
        <dbReference type="EMBL" id="MCQ5341759.1"/>
    </source>
</evidence>
<evidence type="ECO:0000313" key="2">
    <source>
        <dbReference type="Proteomes" id="UP001206692"/>
    </source>
</evidence>
<comment type="caution">
    <text evidence="1">The sequence shown here is derived from an EMBL/GenBank/DDBJ whole genome shotgun (WGS) entry which is preliminary data.</text>
</comment>
<dbReference type="Gene3D" id="3.40.30.10">
    <property type="entry name" value="Glutaredoxin"/>
    <property type="match status" value="1"/>
</dbReference>
<dbReference type="EMBL" id="JANGEW010000002">
    <property type="protein sequence ID" value="MCQ5341759.1"/>
    <property type="molecule type" value="Genomic_DNA"/>
</dbReference>
<gene>
    <name evidence="1" type="ORF">NE675_01740</name>
</gene>
<dbReference type="PROSITE" id="PS51354">
    <property type="entry name" value="GLUTAREDOXIN_2"/>
    <property type="match status" value="1"/>
</dbReference>
<dbReference type="RefSeq" id="WP_044503346.1">
    <property type="nucleotide sequence ID" value="NZ_BAABYR010000001.1"/>
</dbReference>
<reference evidence="1 2" key="1">
    <citation type="submission" date="2022-06" db="EMBL/GenBank/DDBJ databases">
        <title>Isolation of gut microbiota from human fecal samples.</title>
        <authorList>
            <person name="Pamer E.G."/>
            <person name="Barat B."/>
            <person name="Waligurski E."/>
            <person name="Medina S."/>
            <person name="Paddock L."/>
            <person name="Mostad J."/>
        </authorList>
    </citation>
    <scope>NUCLEOTIDE SEQUENCE [LARGE SCALE GENOMIC DNA]</scope>
    <source>
        <strain evidence="1 2">DFI.1.1</strain>
    </source>
</reference>
<dbReference type="GeneID" id="89604177"/>
<dbReference type="SUPFAM" id="SSF52833">
    <property type="entry name" value="Thioredoxin-like"/>
    <property type="match status" value="1"/>
</dbReference>